<dbReference type="GO" id="GO:0009244">
    <property type="term" value="P:lipopolysaccharide core region biosynthetic process"/>
    <property type="evidence" value="ECO:0007669"/>
    <property type="project" value="UniProtKB-UniPathway"/>
</dbReference>
<dbReference type="RefSeq" id="WP_115850462.1">
    <property type="nucleotide sequence ID" value="NZ_QTUC01000001.1"/>
</dbReference>
<comment type="caution">
    <text evidence="9">The sequence shown here is derived from an EMBL/GenBank/DDBJ whole genome shotgun (WGS) entry which is preliminary data.</text>
</comment>
<dbReference type="InterPro" id="IPR002173">
    <property type="entry name" value="Carboh/pur_kinase_PfkB_CS"/>
</dbReference>
<dbReference type="NCBIfam" id="TIGR00125">
    <property type="entry name" value="cyt_tran_rel"/>
    <property type="match status" value="1"/>
</dbReference>
<proteinExistence type="predicted"/>
<sequence>MSGELVIVGDTLLDVDIEGTTERLCPDTPAPVVDVECERSRPGGAGLAALLAARSGHRVVLVSAFGDDPAAQQLHAMLGGEVEVVGLPLRGRTVRKTRVRAAGQVLVRLDDGDGQAAHEIPSERALTVLRHAGAVLVADYGRGVAGVSALRRELARVASRVPVVWDPHPRGSTPVAGLCLATPNQDEAETFAAALVAESNGFGVTVTPNGDALNGRRATDGQATIGSVDAFRAAAALRQTWGTQAVVVTLGARGAAFVGAADTAVDGVSRIPSPDDIVVPPGADTCGAGDSFAVAAAGALLAGASPRDAARAAVREATAFVAAGGASAVTVAPEPRRPAVVTDAFDLADVVRRRGGRVVAAGGCFDLLHPGHVSLLRRARELGDVLIVCVNSDESVRRLKGPGRPIMTARDRVGMLRALDCVDAAVVFDETAPLDLLERLRPDVWVKGGDYADTELPEAEVVRRHGGEVVLIPTVAGYSTTRLVSGVRG</sequence>
<accession>A0A3D9VFI6</accession>
<keyword evidence="3" id="KW-0548">Nucleotidyltransferase</keyword>
<feature type="domain" description="Cytidyltransferase-like" evidence="8">
    <location>
        <begin position="361"/>
        <end position="454"/>
    </location>
</feature>
<name>A0A3D9VFI6_THECX</name>
<dbReference type="PROSITE" id="PS00584">
    <property type="entry name" value="PFKB_KINASES_2"/>
    <property type="match status" value="1"/>
</dbReference>
<dbReference type="Pfam" id="PF01467">
    <property type="entry name" value="CTP_transf_like"/>
    <property type="match status" value="1"/>
</dbReference>
<feature type="domain" description="Carbohydrate kinase PfkB" evidence="7">
    <location>
        <begin position="4"/>
        <end position="328"/>
    </location>
</feature>
<dbReference type="EMBL" id="QTUC01000001">
    <property type="protein sequence ID" value="REF36914.1"/>
    <property type="molecule type" value="Genomic_DNA"/>
</dbReference>
<evidence type="ECO:0000313" key="10">
    <source>
        <dbReference type="Proteomes" id="UP000256485"/>
    </source>
</evidence>
<reference evidence="9 10" key="1">
    <citation type="submission" date="2018-08" db="EMBL/GenBank/DDBJ databases">
        <title>Sequencing the genomes of 1000 actinobacteria strains.</title>
        <authorList>
            <person name="Klenk H.-P."/>
        </authorList>
    </citation>
    <scope>NUCLEOTIDE SEQUENCE [LARGE SCALE GENOMIC DNA]</scope>
    <source>
        <strain evidence="9 10">DSM 22891</strain>
    </source>
</reference>
<dbReference type="InterPro" id="IPR029056">
    <property type="entry name" value="Ribokinase-like"/>
</dbReference>
<evidence type="ECO:0000256" key="1">
    <source>
        <dbReference type="ARBA" id="ARBA00004713"/>
    </source>
</evidence>
<dbReference type="InterPro" id="IPR004821">
    <property type="entry name" value="Cyt_trans-like"/>
</dbReference>
<dbReference type="Gene3D" id="3.40.50.620">
    <property type="entry name" value="HUPs"/>
    <property type="match status" value="1"/>
</dbReference>
<keyword evidence="4" id="KW-0418">Kinase</keyword>
<dbReference type="Proteomes" id="UP000256485">
    <property type="component" value="Unassembled WGS sequence"/>
</dbReference>
<evidence type="ECO:0000259" key="8">
    <source>
        <dbReference type="Pfam" id="PF01467"/>
    </source>
</evidence>
<evidence type="ECO:0000256" key="3">
    <source>
        <dbReference type="ARBA" id="ARBA00022695"/>
    </source>
</evidence>
<protein>
    <submittedName>
        <fullName evidence="9">RfaE bifunctional protein nucleotidyltransferase chain/domain</fullName>
    </submittedName>
</protein>
<keyword evidence="10" id="KW-1185">Reference proteome</keyword>
<dbReference type="SUPFAM" id="SSF52374">
    <property type="entry name" value="Nucleotidylyl transferase"/>
    <property type="match status" value="1"/>
</dbReference>
<comment type="pathway">
    <text evidence="1">Bacterial outer membrane biogenesis; LPS core biosynthesis.</text>
</comment>
<evidence type="ECO:0000256" key="6">
    <source>
        <dbReference type="ARBA" id="ARBA00023277"/>
    </source>
</evidence>
<dbReference type="Gene3D" id="3.40.1190.20">
    <property type="match status" value="1"/>
</dbReference>
<gene>
    <name evidence="9" type="ORF">DFJ64_2349</name>
</gene>
<dbReference type="PANTHER" id="PTHR43793">
    <property type="entry name" value="FAD SYNTHASE"/>
    <property type="match status" value="1"/>
</dbReference>
<evidence type="ECO:0000256" key="2">
    <source>
        <dbReference type="ARBA" id="ARBA00022679"/>
    </source>
</evidence>
<evidence type="ECO:0000256" key="4">
    <source>
        <dbReference type="ARBA" id="ARBA00022777"/>
    </source>
</evidence>
<dbReference type="OrthoDB" id="9802794at2"/>
<dbReference type="InterPro" id="IPR050385">
    <property type="entry name" value="Archaeal_FAD_synthase"/>
</dbReference>
<evidence type="ECO:0000259" key="7">
    <source>
        <dbReference type="Pfam" id="PF00294"/>
    </source>
</evidence>
<dbReference type="PANTHER" id="PTHR43793:SF2">
    <property type="entry name" value="BIFUNCTIONAL PROTEIN HLDE"/>
    <property type="match status" value="1"/>
</dbReference>
<dbReference type="SUPFAM" id="SSF53613">
    <property type="entry name" value="Ribokinase-like"/>
    <property type="match status" value="1"/>
</dbReference>
<keyword evidence="2 9" id="KW-0808">Transferase</keyword>
<dbReference type="GO" id="GO:0016301">
    <property type="term" value="F:kinase activity"/>
    <property type="evidence" value="ECO:0007669"/>
    <property type="project" value="UniProtKB-KW"/>
</dbReference>
<dbReference type="UniPathway" id="UPA00958"/>
<dbReference type="Pfam" id="PF00294">
    <property type="entry name" value="PfkB"/>
    <property type="match status" value="1"/>
</dbReference>
<evidence type="ECO:0000313" key="9">
    <source>
        <dbReference type="EMBL" id="REF36914.1"/>
    </source>
</evidence>
<keyword evidence="6" id="KW-0119">Carbohydrate metabolism</keyword>
<dbReference type="GO" id="GO:0016779">
    <property type="term" value="F:nucleotidyltransferase activity"/>
    <property type="evidence" value="ECO:0007669"/>
    <property type="project" value="UniProtKB-KW"/>
</dbReference>
<dbReference type="AlphaFoldDB" id="A0A3D9VFI6"/>
<keyword evidence="5" id="KW-0511">Multifunctional enzyme</keyword>
<organism evidence="9 10">
    <name type="scientific">Thermasporomyces composti</name>
    <dbReference type="NCBI Taxonomy" id="696763"/>
    <lineage>
        <taxon>Bacteria</taxon>
        <taxon>Bacillati</taxon>
        <taxon>Actinomycetota</taxon>
        <taxon>Actinomycetes</taxon>
        <taxon>Propionibacteriales</taxon>
        <taxon>Nocardioidaceae</taxon>
        <taxon>Thermasporomyces</taxon>
    </lineage>
</organism>
<evidence type="ECO:0000256" key="5">
    <source>
        <dbReference type="ARBA" id="ARBA00023268"/>
    </source>
</evidence>
<dbReference type="InterPro" id="IPR011611">
    <property type="entry name" value="PfkB_dom"/>
</dbReference>
<dbReference type="InterPro" id="IPR014729">
    <property type="entry name" value="Rossmann-like_a/b/a_fold"/>
</dbReference>